<reference evidence="6 7" key="1">
    <citation type="submission" date="2018-07" db="EMBL/GenBank/DDBJ databases">
        <title>Comparative genomes isolates from brazilian mangrove.</title>
        <authorList>
            <person name="De Araujo J.E."/>
            <person name="Taketani R.G."/>
            <person name="Silva M.C.P."/>
            <person name="Lourenco M.V."/>
            <person name="Oliveira V.M."/>
            <person name="Andreote F.D."/>
        </authorList>
    </citation>
    <scope>NUCLEOTIDE SEQUENCE [LARGE SCALE GENOMIC DNA]</scope>
    <source>
        <strain evidence="6 7">HEX PRIS-MGV</strain>
    </source>
</reference>
<sequence length="1150" mass="122690">MHAKLFSYSRGKLVFQPISWTVALLFLASLSNLQAADPTYVGVLATALEEDIAAQLQLSEEKYMELRTLAYEREKKALNLALELRGATPAQQREKLAPFVAESEKMAMELLTEPQREVLKKIQIQKKGLASLVDAEVAAQLNLADWQKKQIEDRLASAQRSGAGSREMAEYERFANKLLSDSQRAKWEEIAGITETAEPLPADKVIPPNEEEAAEMTAAATKSAGEAGPMRFSFRYQPWGDVLDWFAENAGLSLEMNAPPPGTFNYVDGKEYSPAEALDVLNSILLTKGYTLVRREKMLIVVNLEDGIPPNLVTTVDMDDLDNRGEYELVSVLFDLKKMKAEDAQAEISKLIGPQGSVVALNQSQQVFVTETGGRLRTIRDMIQAVENPFGNDVTVVETKNLMAEEILTVVRQLLGMPEGTNATEDGSLRIASDTLGTKIFLTGKKSSVEKAEKLITQVDVPGGFGSSPADQLQLEAYPLGSLDPETTLQVMQTLLAGNPDVRVTTDTNTGNIIVLGRASQHATVKATLSQLQRDSKQVDVIQLTTIDPQMAVLSINKLFGGSGEKPNPNAPIIDADPLTSQLLVRGTAEQVRQIHDLLEKMGEDPDAALALQGERGNIRSIPLTGTAAERVLSELEMLWPTVSKSRIRVVRPSSTPSVRGLNAQPQMESPNTTNKPAYDEAQLPRPPIDSEARRATNDLFHFVDYTQANEGSDEGNVAVAPAAKPSIPIITGAQAPEVAQPVSPSDIAPPVASQPAQSLGTLNKPGEIVVMMGPRGLIIASEDQEALNKLETLIETLSNRYSSSSDYSVYYLKYLKADVGAAMLQSVLTGVAPSSNEGGGSLMGDIASEMLGGGGGLMGSLMGLGGGGTSTSLSGGSLSIIPDMRLNALYVQASVEDLDKIDQLLKIMDQPHSPEMVETKRQPRMIPVLYTNAQEIASIVQQVYSDRIAASASSQQQRQPSPEDFIRALRGGRGGRDGGGGGGAQSEPEKMTIGVDARSNSLVVSAPDPLFEEVKSLVEQLDLAGDDTNQTMQAVRIRSSNPETLQKALQSITGQPVTVNSTSNSNSNSSSTTPTAPNPDEIRQRMEMFQRMRQQMQGGGGPPGGAPGGGRSGFGGGGTGGRGGFGGGGTGGRGGFGGRGTTGGGRGGR</sequence>
<dbReference type="PANTHER" id="PTHR30332">
    <property type="entry name" value="PROBABLE GENERAL SECRETION PATHWAY PROTEIN D"/>
    <property type="match status" value="1"/>
</dbReference>
<feature type="region of interest" description="Disordered" evidence="4">
    <location>
        <begin position="1050"/>
        <end position="1081"/>
    </location>
</feature>
<protein>
    <recommendedName>
        <fullName evidence="5">NolW-like domain-containing protein</fullName>
    </recommendedName>
</protein>
<dbReference type="AlphaFoldDB" id="A0A368KVI2"/>
<accession>A0A368KVI2</accession>
<feature type="region of interest" description="Disordered" evidence="4">
    <location>
        <begin position="952"/>
        <end position="995"/>
    </location>
</feature>
<feature type="domain" description="NolW-like" evidence="5">
    <location>
        <begin position="809"/>
        <end position="912"/>
    </location>
</feature>
<feature type="compositionally biased region" description="Polar residues" evidence="4">
    <location>
        <begin position="653"/>
        <end position="676"/>
    </location>
</feature>
<dbReference type="GO" id="GO:0015627">
    <property type="term" value="C:type II protein secretion system complex"/>
    <property type="evidence" value="ECO:0007669"/>
    <property type="project" value="TreeGrafter"/>
</dbReference>
<dbReference type="InterPro" id="IPR005644">
    <property type="entry name" value="NolW-like"/>
</dbReference>
<keyword evidence="3" id="KW-0472">Membrane</keyword>
<feature type="domain" description="NolW-like" evidence="5">
    <location>
        <begin position="925"/>
        <end position="1026"/>
    </location>
</feature>
<feature type="compositionally biased region" description="Gly residues" evidence="4">
    <location>
        <begin position="1098"/>
        <end position="1150"/>
    </location>
</feature>
<feature type="region of interest" description="Disordered" evidence="4">
    <location>
        <begin position="652"/>
        <end position="683"/>
    </location>
</feature>
<proteinExistence type="predicted"/>
<comment type="subcellular location">
    <subcellularLocation>
        <location evidence="1">Membrane</location>
    </subcellularLocation>
</comment>
<name>A0A368KVI2_9BACT</name>
<dbReference type="RefSeq" id="WP_114367387.1">
    <property type="nucleotide sequence ID" value="NZ_QPEX01000010.1"/>
</dbReference>
<dbReference type="Pfam" id="PF03958">
    <property type="entry name" value="Secretin_N"/>
    <property type="match status" value="2"/>
</dbReference>
<dbReference type="GO" id="GO:0009306">
    <property type="term" value="P:protein secretion"/>
    <property type="evidence" value="ECO:0007669"/>
    <property type="project" value="TreeGrafter"/>
</dbReference>
<evidence type="ECO:0000259" key="5">
    <source>
        <dbReference type="Pfam" id="PF03958"/>
    </source>
</evidence>
<organism evidence="6 7">
    <name type="scientific">Bremerella cremea</name>
    <dbReference type="NCBI Taxonomy" id="1031537"/>
    <lineage>
        <taxon>Bacteria</taxon>
        <taxon>Pseudomonadati</taxon>
        <taxon>Planctomycetota</taxon>
        <taxon>Planctomycetia</taxon>
        <taxon>Pirellulales</taxon>
        <taxon>Pirellulaceae</taxon>
        <taxon>Bremerella</taxon>
    </lineage>
</organism>
<evidence type="ECO:0000256" key="1">
    <source>
        <dbReference type="ARBA" id="ARBA00004370"/>
    </source>
</evidence>
<dbReference type="PANTHER" id="PTHR30332:SF24">
    <property type="entry name" value="SECRETIN GSPD-RELATED"/>
    <property type="match status" value="1"/>
</dbReference>
<dbReference type="EMBL" id="QPEX01000010">
    <property type="protein sequence ID" value="RCS54321.1"/>
    <property type="molecule type" value="Genomic_DNA"/>
</dbReference>
<feature type="region of interest" description="Disordered" evidence="4">
    <location>
        <begin position="741"/>
        <end position="760"/>
    </location>
</feature>
<dbReference type="OrthoDB" id="221929at2"/>
<evidence type="ECO:0000256" key="4">
    <source>
        <dbReference type="SAM" id="MobiDB-lite"/>
    </source>
</evidence>
<feature type="region of interest" description="Disordered" evidence="4">
    <location>
        <begin position="1095"/>
        <end position="1150"/>
    </location>
</feature>
<evidence type="ECO:0000313" key="7">
    <source>
        <dbReference type="Proteomes" id="UP000253562"/>
    </source>
</evidence>
<evidence type="ECO:0000313" key="6">
    <source>
        <dbReference type="EMBL" id="RCS54321.1"/>
    </source>
</evidence>
<gene>
    <name evidence="6" type="ORF">DTL42_04030</name>
</gene>
<dbReference type="Gene3D" id="3.30.1370.120">
    <property type="match status" value="3"/>
</dbReference>
<dbReference type="GO" id="GO:0016020">
    <property type="term" value="C:membrane"/>
    <property type="evidence" value="ECO:0007669"/>
    <property type="project" value="UniProtKB-SubCell"/>
</dbReference>
<comment type="caution">
    <text evidence="6">The sequence shown here is derived from an EMBL/GenBank/DDBJ whole genome shotgun (WGS) entry which is preliminary data.</text>
</comment>
<dbReference type="Proteomes" id="UP000253562">
    <property type="component" value="Unassembled WGS sequence"/>
</dbReference>
<evidence type="ECO:0000256" key="2">
    <source>
        <dbReference type="ARBA" id="ARBA00022729"/>
    </source>
</evidence>
<dbReference type="InterPro" id="IPR050810">
    <property type="entry name" value="Bact_Secretion_Sys_Channel"/>
</dbReference>
<feature type="compositionally biased region" description="Low complexity" evidence="4">
    <location>
        <begin position="1057"/>
        <end position="1080"/>
    </location>
</feature>
<keyword evidence="2" id="KW-0732">Signal</keyword>
<dbReference type="InterPro" id="IPR038591">
    <property type="entry name" value="NolW-like_sf"/>
</dbReference>
<evidence type="ECO:0000256" key="3">
    <source>
        <dbReference type="ARBA" id="ARBA00023136"/>
    </source>
</evidence>